<keyword evidence="4" id="KW-0326">Glycosidase</keyword>
<dbReference type="EMBL" id="CP000885">
    <property type="protein sequence ID" value="ABX42394.1"/>
    <property type="molecule type" value="Genomic_DNA"/>
</dbReference>
<keyword evidence="3 6" id="KW-0378">Hydrolase</keyword>
<dbReference type="eggNOG" id="COG3250">
    <property type="taxonomic scope" value="Bacteria"/>
</dbReference>
<evidence type="ECO:0000256" key="2">
    <source>
        <dbReference type="ARBA" id="ARBA00012756"/>
    </source>
</evidence>
<organism evidence="6 7">
    <name type="scientific">Lachnoclostridium phytofermentans (strain ATCC 700394 / DSM 18823 / ISDg)</name>
    <name type="common">Clostridium phytofermentans</name>
    <dbReference type="NCBI Taxonomy" id="357809"/>
    <lineage>
        <taxon>Bacteria</taxon>
        <taxon>Bacillati</taxon>
        <taxon>Bacillota</taxon>
        <taxon>Clostridia</taxon>
        <taxon>Lachnospirales</taxon>
        <taxon>Lachnospiraceae</taxon>
    </lineage>
</organism>
<dbReference type="EC" id="3.2.1.23" evidence="2"/>
<evidence type="ECO:0000256" key="4">
    <source>
        <dbReference type="ARBA" id="ARBA00023295"/>
    </source>
</evidence>
<dbReference type="STRING" id="357809.Cphy_2026"/>
<evidence type="ECO:0000256" key="1">
    <source>
        <dbReference type="ARBA" id="ARBA00001412"/>
    </source>
</evidence>
<comment type="catalytic activity">
    <reaction evidence="1">
        <text>Hydrolysis of terminal non-reducing beta-D-galactose residues in beta-D-galactosides.</text>
        <dbReference type="EC" id="3.2.1.23"/>
    </reaction>
</comment>
<dbReference type="Pfam" id="PF02929">
    <property type="entry name" value="Bgal_small_N"/>
    <property type="match status" value="1"/>
</dbReference>
<dbReference type="GO" id="GO:0030246">
    <property type="term" value="F:carbohydrate binding"/>
    <property type="evidence" value="ECO:0007669"/>
    <property type="project" value="InterPro"/>
</dbReference>
<dbReference type="GO" id="GO:0005990">
    <property type="term" value="P:lactose catabolic process"/>
    <property type="evidence" value="ECO:0007669"/>
    <property type="project" value="TreeGrafter"/>
</dbReference>
<dbReference type="OrthoDB" id="1934936at2"/>
<dbReference type="HOGENOM" id="CLU_075527_0_0_9"/>
<dbReference type="InterPro" id="IPR050347">
    <property type="entry name" value="Bact_Beta-galactosidase"/>
</dbReference>
<dbReference type="GO" id="GO:0004565">
    <property type="term" value="F:beta-galactosidase activity"/>
    <property type="evidence" value="ECO:0007669"/>
    <property type="project" value="UniProtKB-EC"/>
</dbReference>
<dbReference type="PANTHER" id="PTHR46323:SF2">
    <property type="entry name" value="BETA-GALACTOSIDASE"/>
    <property type="match status" value="1"/>
</dbReference>
<feature type="domain" description="Beta galactosidase small chain/" evidence="5">
    <location>
        <begin position="22"/>
        <end position="321"/>
    </location>
</feature>
<evidence type="ECO:0000256" key="3">
    <source>
        <dbReference type="ARBA" id="ARBA00022801"/>
    </source>
</evidence>
<keyword evidence="7" id="KW-1185">Reference proteome</keyword>
<dbReference type="GO" id="GO:0009341">
    <property type="term" value="C:beta-galactosidase complex"/>
    <property type="evidence" value="ECO:0007669"/>
    <property type="project" value="InterPro"/>
</dbReference>
<gene>
    <name evidence="6" type="ordered locus">Cphy_2026</name>
</gene>
<dbReference type="Gene3D" id="2.70.98.10">
    <property type="match status" value="1"/>
</dbReference>
<dbReference type="AlphaFoldDB" id="A9KIE2"/>
<dbReference type="SMART" id="SM01038">
    <property type="entry name" value="Bgal_small_N"/>
    <property type="match status" value="1"/>
</dbReference>
<reference evidence="7" key="1">
    <citation type="submission" date="2007-11" db="EMBL/GenBank/DDBJ databases">
        <title>Complete genome sequence of Clostridium phytofermentans ISDg.</title>
        <authorList>
            <person name="Leschine S.B."/>
            <person name="Warnick T.A."/>
            <person name="Blanchard J.L."/>
            <person name="Schnell D.J."/>
            <person name="Petit E.L."/>
            <person name="LaTouf W.G."/>
            <person name="Copeland A."/>
            <person name="Lucas S."/>
            <person name="Lapidus A."/>
            <person name="Barry K."/>
            <person name="Glavina del Rio T."/>
            <person name="Dalin E."/>
            <person name="Tice H."/>
            <person name="Pitluck S."/>
            <person name="Kiss H."/>
            <person name="Brettin T."/>
            <person name="Bruce D."/>
            <person name="Detter J.C."/>
            <person name="Han C."/>
            <person name="Kuske C."/>
            <person name="Schmutz J."/>
            <person name="Larimer F."/>
            <person name="Land M."/>
            <person name="Hauser L."/>
            <person name="Kyrpides N."/>
            <person name="Kim E.A."/>
            <person name="Richardson P."/>
        </authorList>
    </citation>
    <scope>NUCLEOTIDE SEQUENCE [LARGE SCALE GENOMIC DNA]</scope>
    <source>
        <strain evidence="7">ATCC 700394 / DSM 18823 / ISDg</strain>
    </source>
</reference>
<proteinExistence type="predicted"/>
<evidence type="ECO:0000259" key="5">
    <source>
        <dbReference type="SMART" id="SM01038"/>
    </source>
</evidence>
<accession>A9KIE2</accession>
<dbReference type="SUPFAM" id="SSF74650">
    <property type="entry name" value="Galactose mutarotase-like"/>
    <property type="match status" value="1"/>
</dbReference>
<dbReference type="InterPro" id="IPR014718">
    <property type="entry name" value="GH-type_carb-bd"/>
</dbReference>
<dbReference type="RefSeq" id="WP_012200048.1">
    <property type="nucleotide sequence ID" value="NC_010001.1"/>
</dbReference>
<dbReference type="KEGG" id="cpy:Cphy_2026"/>
<dbReference type="InterPro" id="IPR011013">
    <property type="entry name" value="Gal_mutarotase_sf_dom"/>
</dbReference>
<dbReference type="PANTHER" id="PTHR46323">
    <property type="entry name" value="BETA-GALACTOSIDASE"/>
    <property type="match status" value="1"/>
</dbReference>
<protein>
    <recommendedName>
        <fullName evidence="2">beta-galactosidase</fullName>
        <ecNumber evidence="2">3.2.1.23</ecNumber>
    </recommendedName>
</protein>
<evidence type="ECO:0000313" key="6">
    <source>
        <dbReference type="EMBL" id="ABX42394.1"/>
    </source>
</evidence>
<evidence type="ECO:0000313" key="7">
    <source>
        <dbReference type="Proteomes" id="UP000000370"/>
    </source>
</evidence>
<name>A9KIE2_LACP7</name>
<sequence length="326" mass="36662">MDCINHKDSDKLQIVYGDVVLGVHGNGFHYLFSYQVGGLESLVIDGKEWLYRSPKPTFWRATTCNDRGNGFPLRSGMWLSADCFIRCSEITLKIDGEEKKPQIAPDNNQYSSEEFTSNVSITFTYETITVPSTTVDVEYEVLPSGIINVNVHYHGNATLPELPVFGMRFIMPTKATSYRYEGLSGETYPDRMAGGLEGIYEIEGLPVTKYLVPQDCNVHMKTKWVEVYRNTTKNNSDHDNQKFGLKISSINKEFAFSCIPYTALELENATHQEELPFPRRTVLSILGAVRGVGGINSWGADVEPEYHINAGEDICYSFQISKAKSM</sequence>
<dbReference type="Proteomes" id="UP000000370">
    <property type="component" value="Chromosome"/>
</dbReference>
<dbReference type="InterPro" id="IPR004199">
    <property type="entry name" value="B-gal_small/dom_5"/>
</dbReference>